<keyword evidence="14" id="KW-1185">Reference proteome</keyword>
<gene>
    <name evidence="13" type="ORF">GSUB_10945</name>
</gene>
<dbReference type="GO" id="GO:0016020">
    <property type="term" value="C:membrane"/>
    <property type="evidence" value="ECO:0007669"/>
    <property type="project" value="UniProtKB-SubCell"/>
</dbReference>
<dbReference type="SMART" id="SM00228">
    <property type="entry name" value="PDZ"/>
    <property type="match status" value="2"/>
</dbReference>
<dbReference type="Pfam" id="PF17820">
    <property type="entry name" value="PDZ_6"/>
    <property type="match status" value="2"/>
</dbReference>
<dbReference type="InterPro" id="IPR001478">
    <property type="entry name" value="PDZ"/>
</dbReference>
<accession>A0A0B5FHX8</accession>
<comment type="cofactor">
    <cofactor evidence="1 11">
        <name>Zn(2+)</name>
        <dbReference type="ChEBI" id="CHEBI:29105"/>
    </cofactor>
</comment>
<feature type="domain" description="PDZ" evidence="12">
    <location>
        <begin position="121"/>
        <end position="191"/>
    </location>
</feature>
<keyword evidence="8 11" id="KW-1133">Transmembrane helix</keyword>
<evidence type="ECO:0000313" key="14">
    <source>
        <dbReference type="Proteomes" id="UP000035036"/>
    </source>
</evidence>
<dbReference type="PANTHER" id="PTHR42837">
    <property type="entry name" value="REGULATOR OF SIGMA-E PROTEASE RSEP"/>
    <property type="match status" value="1"/>
</dbReference>
<dbReference type="HOGENOM" id="CLU_025778_0_2_7"/>
<evidence type="ECO:0000256" key="6">
    <source>
        <dbReference type="ARBA" id="ARBA00022801"/>
    </source>
</evidence>
<feature type="transmembrane region" description="Helical" evidence="11">
    <location>
        <begin position="6"/>
        <end position="25"/>
    </location>
</feature>
<evidence type="ECO:0000256" key="4">
    <source>
        <dbReference type="ARBA" id="ARBA00022670"/>
    </source>
</evidence>
<proteinExistence type="inferred from homology"/>
<evidence type="ECO:0000256" key="5">
    <source>
        <dbReference type="ARBA" id="ARBA00022692"/>
    </source>
</evidence>
<dbReference type="CDD" id="cd23081">
    <property type="entry name" value="cpPDZ_EcRseP-like"/>
    <property type="match status" value="1"/>
</dbReference>
<dbReference type="SUPFAM" id="SSF50156">
    <property type="entry name" value="PDZ domain-like"/>
    <property type="match status" value="2"/>
</dbReference>
<dbReference type="NCBIfam" id="TIGR00054">
    <property type="entry name" value="RIP metalloprotease RseP"/>
    <property type="match status" value="1"/>
</dbReference>
<keyword evidence="11" id="KW-0479">Metal-binding</keyword>
<dbReference type="Proteomes" id="UP000035036">
    <property type="component" value="Chromosome"/>
</dbReference>
<dbReference type="InterPro" id="IPR041489">
    <property type="entry name" value="PDZ_6"/>
</dbReference>
<dbReference type="GO" id="GO:0004222">
    <property type="term" value="F:metalloendopeptidase activity"/>
    <property type="evidence" value="ECO:0007669"/>
    <property type="project" value="InterPro"/>
</dbReference>
<dbReference type="GO" id="GO:0006508">
    <property type="term" value="P:proteolysis"/>
    <property type="evidence" value="ECO:0007669"/>
    <property type="project" value="UniProtKB-KW"/>
</dbReference>
<protein>
    <recommendedName>
        <fullName evidence="11">Zinc metalloprotease</fullName>
        <ecNumber evidence="11">3.4.24.-</ecNumber>
    </recommendedName>
</protein>
<evidence type="ECO:0000256" key="2">
    <source>
        <dbReference type="ARBA" id="ARBA00004141"/>
    </source>
</evidence>
<dbReference type="EC" id="3.4.24.-" evidence="11"/>
<dbReference type="PANTHER" id="PTHR42837:SF2">
    <property type="entry name" value="MEMBRANE METALLOPROTEASE ARASP2, CHLOROPLASTIC-RELATED"/>
    <property type="match status" value="1"/>
</dbReference>
<comment type="similarity">
    <text evidence="3 11">Belongs to the peptidase M50B family.</text>
</comment>
<evidence type="ECO:0000259" key="12">
    <source>
        <dbReference type="SMART" id="SM00228"/>
    </source>
</evidence>
<evidence type="ECO:0000256" key="11">
    <source>
        <dbReference type="RuleBase" id="RU362031"/>
    </source>
</evidence>
<keyword evidence="4" id="KW-0645">Protease</keyword>
<evidence type="ECO:0000256" key="1">
    <source>
        <dbReference type="ARBA" id="ARBA00001947"/>
    </source>
</evidence>
<dbReference type="RefSeq" id="WP_040200814.1">
    <property type="nucleotide sequence ID" value="NZ_CP010311.1"/>
</dbReference>
<evidence type="ECO:0000256" key="3">
    <source>
        <dbReference type="ARBA" id="ARBA00007931"/>
    </source>
</evidence>
<name>A0A0B5FHX8_9BACT</name>
<feature type="domain" description="PDZ" evidence="12">
    <location>
        <begin position="203"/>
        <end position="274"/>
    </location>
</feature>
<evidence type="ECO:0000256" key="10">
    <source>
        <dbReference type="ARBA" id="ARBA00023136"/>
    </source>
</evidence>
<dbReference type="CDD" id="cd06163">
    <property type="entry name" value="S2P-M50_PDZ_RseP-like"/>
    <property type="match status" value="2"/>
</dbReference>
<dbReference type="EMBL" id="CP010311">
    <property type="protein sequence ID" value="AJF06973.1"/>
    <property type="molecule type" value="Genomic_DNA"/>
</dbReference>
<sequence length="439" mass="47349">MITIAAGIIMLGILVFIHEFGHFCVAKMAGVKVLKFSLGFGPRLFSKTWGETEYMICAVPLGGYVQMLGEGGGENGETGELTQEEKARSYAAKSPAKRMAIVAAGPFMNLILPFVVLPLAFMLGVNLPAFLDREPCVGFVAPESPAANAGFVQGDCIEAVNDIPVASWNEANKKLISLAGDSLRFEVLRGGENVELTIPVEESNLEFQSLGLFPDQAARIGALAPNMPAAQAGMEQDDLIISVGDHEISSWFDLKNAIQETGGQAVPVVVERNGERLEYIVTPERGDRGDDYLIGIAPAQDVVMKRFGPLEAVAAGAERTYDLIELTVVFVQKLFSGHVSTKNIGGPITVVQIAGQAAQTDVSSILTVLAFLSIQLGILNLLPIPILDGGHIFFNLFELVFRRPLSVRTREIAQQIGLVLLIMLMVVAFYNDIVRIFMG</sequence>
<dbReference type="KEGG" id="gsb:GSUB_10945"/>
<dbReference type="InterPro" id="IPR008915">
    <property type="entry name" value="Peptidase_M50"/>
</dbReference>
<dbReference type="Gene3D" id="2.30.42.10">
    <property type="match status" value="2"/>
</dbReference>
<feature type="transmembrane region" description="Helical" evidence="11">
    <location>
        <begin position="107"/>
        <end position="131"/>
    </location>
</feature>
<dbReference type="AlphaFoldDB" id="A0A0B5FHX8"/>
<dbReference type="Pfam" id="PF02163">
    <property type="entry name" value="Peptidase_M50"/>
    <property type="match status" value="1"/>
</dbReference>
<keyword evidence="6 11" id="KW-0378">Hydrolase</keyword>
<evidence type="ECO:0000256" key="9">
    <source>
        <dbReference type="ARBA" id="ARBA00023049"/>
    </source>
</evidence>
<evidence type="ECO:0000256" key="8">
    <source>
        <dbReference type="ARBA" id="ARBA00022989"/>
    </source>
</evidence>
<reference evidence="13 14" key="1">
    <citation type="journal article" date="2015" name="Genome Announc.">
        <title>Genomes of Geoalkalibacter ferrihydriticus Z-0531T and Geoalkalibacter subterraneus Red1T, Two Haloalkaliphilic Metal-Reducing Deltaproteobacteria.</title>
        <authorList>
            <person name="Badalamenti J.P."/>
            <person name="Krajmalnik-Brown R."/>
            <person name="Torres C.I."/>
            <person name="Bond D.R."/>
        </authorList>
    </citation>
    <scope>NUCLEOTIDE SEQUENCE [LARGE SCALE GENOMIC DNA]</scope>
    <source>
        <strain evidence="13 14">Red1</strain>
    </source>
</reference>
<comment type="subcellular location">
    <subcellularLocation>
        <location evidence="2">Membrane</location>
        <topology evidence="2">Multi-pass membrane protein</topology>
    </subcellularLocation>
</comment>
<keyword evidence="10 11" id="KW-0472">Membrane</keyword>
<keyword evidence="7 11" id="KW-0862">Zinc</keyword>
<evidence type="ECO:0000256" key="7">
    <source>
        <dbReference type="ARBA" id="ARBA00022833"/>
    </source>
</evidence>
<dbReference type="InterPro" id="IPR036034">
    <property type="entry name" value="PDZ_sf"/>
</dbReference>
<keyword evidence="9 11" id="KW-0482">Metalloprotease</keyword>
<dbReference type="InterPro" id="IPR004387">
    <property type="entry name" value="Pept_M50_Zn"/>
</dbReference>
<dbReference type="OrthoDB" id="9782003at2"/>
<dbReference type="STRING" id="483547.GSUB_10945"/>
<evidence type="ECO:0000313" key="13">
    <source>
        <dbReference type="EMBL" id="AJF06973.1"/>
    </source>
</evidence>
<keyword evidence="5 11" id="KW-0812">Transmembrane</keyword>
<dbReference type="GO" id="GO:0046872">
    <property type="term" value="F:metal ion binding"/>
    <property type="evidence" value="ECO:0007669"/>
    <property type="project" value="UniProtKB-KW"/>
</dbReference>
<feature type="transmembrane region" description="Helical" evidence="11">
    <location>
        <begin position="412"/>
        <end position="430"/>
    </location>
</feature>
<organism evidence="13 14">
    <name type="scientific">Geoalkalibacter subterraneus</name>
    <dbReference type="NCBI Taxonomy" id="483547"/>
    <lineage>
        <taxon>Bacteria</taxon>
        <taxon>Pseudomonadati</taxon>
        <taxon>Thermodesulfobacteriota</taxon>
        <taxon>Desulfuromonadia</taxon>
        <taxon>Desulfuromonadales</taxon>
        <taxon>Geoalkalibacteraceae</taxon>
        <taxon>Geoalkalibacter</taxon>
    </lineage>
</organism>